<organism evidence="7 8">
    <name type="scientific">Littorina saxatilis</name>
    <dbReference type="NCBI Taxonomy" id="31220"/>
    <lineage>
        <taxon>Eukaryota</taxon>
        <taxon>Metazoa</taxon>
        <taxon>Spiralia</taxon>
        <taxon>Lophotrochozoa</taxon>
        <taxon>Mollusca</taxon>
        <taxon>Gastropoda</taxon>
        <taxon>Caenogastropoda</taxon>
        <taxon>Littorinimorpha</taxon>
        <taxon>Littorinoidea</taxon>
        <taxon>Littorinidae</taxon>
        <taxon>Littorina</taxon>
    </lineage>
</organism>
<evidence type="ECO:0000259" key="6">
    <source>
        <dbReference type="PROSITE" id="PS51352"/>
    </source>
</evidence>
<keyword evidence="8" id="KW-1185">Reference proteome</keyword>
<dbReference type="PANTHER" id="PTHR15337">
    <property type="entry name" value="ANTERIOR GRADIENT PROTEIN-RELATED"/>
    <property type="match status" value="1"/>
</dbReference>
<proteinExistence type="predicted"/>
<comment type="catalytic activity">
    <reaction evidence="4">
        <text>[protein]-disulfide + 2 glutathione = [protein]-dithiol + glutathione disulfide</text>
        <dbReference type="Rhea" id="RHEA:21064"/>
        <dbReference type="Rhea" id="RHEA-COMP:10593"/>
        <dbReference type="Rhea" id="RHEA-COMP:10594"/>
        <dbReference type="ChEBI" id="CHEBI:29950"/>
        <dbReference type="ChEBI" id="CHEBI:50058"/>
        <dbReference type="ChEBI" id="CHEBI:57925"/>
        <dbReference type="ChEBI" id="CHEBI:58297"/>
        <dbReference type="EC" id="1.8.4.2"/>
    </reaction>
    <physiologicalReaction direction="right-to-left" evidence="4">
        <dbReference type="Rhea" id="RHEA:21066"/>
    </physiologicalReaction>
</comment>
<sequence>MASTVNVLLLASVFFFAEAANELAKGWGDNIDWMTLEKAWQRSKSENLPVFLLIHKSWCGACKAFKPKFAESTEIQKMSEQFVMVNVEDHEEPDGDQYKPDGGYIPRILFFDSEGKLLDDVYNKNGNPKYKYFYHAPEGVIDSMRTVLKRQESNSKVKKEL</sequence>
<dbReference type="Proteomes" id="UP001374579">
    <property type="component" value="Unassembled WGS sequence"/>
</dbReference>
<comment type="caution">
    <text evidence="7">The sequence shown here is derived from an EMBL/GenBank/DDBJ whole genome shotgun (WGS) entry which is preliminary data.</text>
</comment>
<dbReference type="InterPro" id="IPR037462">
    <property type="entry name" value="ERp19"/>
</dbReference>
<protein>
    <recommendedName>
        <fullName evidence="2">Thioredoxin domain-containing protein 12</fullName>
        <ecNumber evidence="1">1.8.4.2</ecNumber>
    </recommendedName>
</protein>
<dbReference type="InterPro" id="IPR017937">
    <property type="entry name" value="Thioredoxin_CS"/>
</dbReference>
<dbReference type="SUPFAM" id="SSF52833">
    <property type="entry name" value="Thioredoxin-like"/>
    <property type="match status" value="1"/>
</dbReference>
<dbReference type="PROSITE" id="PS00194">
    <property type="entry name" value="THIOREDOXIN_1"/>
    <property type="match status" value="1"/>
</dbReference>
<feature type="signal peptide" evidence="5">
    <location>
        <begin position="1"/>
        <end position="19"/>
    </location>
</feature>
<dbReference type="CDD" id="cd02959">
    <property type="entry name" value="ERp19"/>
    <property type="match status" value="1"/>
</dbReference>
<evidence type="ECO:0000256" key="1">
    <source>
        <dbReference type="ARBA" id="ARBA00013094"/>
    </source>
</evidence>
<dbReference type="Pfam" id="PF13899">
    <property type="entry name" value="Thioredoxin_7"/>
    <property type="match status" value="1"/>
</dbReference>
<feature type="chain" id="PRO_5042862314" description="Thioredoxin domain-containing protein 12" evidence="5">
    <location>
        <begin position="20"/>
        <end position="161"/>
    </location>
</feature>
<dbReference type="EC" id="1.8.4.2" evidence="1"/>
<dbReference type="AlphaFoldDB" id="A0AAN9B8B0"/>
<dbReference type="PANTHER" id="PTHR15337:SF11">
    <property type="entry name" value="THIOREDOXIN DOMAIN-CONTAINING PROTEIN"/>
    <property type="match status" value="1"/>
</dbReference>
<gene>
    <name evidence="7" type="ORF">V1264_023636</name>
</gene>
<keyword evidence="3 5" id="KW-0732">Signal</keyword>
<dbReference type="InterPro" id="IPR051099">
    <property type="entry name" value="AGR/TXD"/>
</dbReference>
<feature type="domain" description="Thioredoxin" evidence="6">
    <location>
        <begin position="5"/>
        <end position="153"/>
    </location>
</feature>
<reference evidence="7 8" key="1">
    <citation type="submission" date="2024-02" db="EMBL/GenBank/DDBJ databases">
        <title>Chromosome-scale genome assembly of the rough periwinkle Littorina saxatilis.</title>
        <authorList>
            <person name="De Jode A."/>
            <person name="Faria R."/>
            <person name="Formenti G."/>
            <person name="Sims Y."/>
            <person name="Smith T.P."/>
            <person name="Tracey A."/>
            <person name="Wood J.M.D."/>
            <person name="Zagrodzka Z.B."/>
            <person name="Johannesson K."/>
            <person name="Butlin R.K."/>
            <person name="Leder E.H."/>
        </authorList>
    </citation>
    <scope>NUCLEOTIDE SEQUENCE [LARGE SCALE GENOMIC DNA]</scope>
    <source>
        <strain evidence="7">Snail1</strain>
        <tissue evidence="7">Muscle</tissue>
    </source>
</reference>
<dbReference type="GO" id="GO:0019153">
    <property type="term" value="F:protein-disulfide reductase (glutathione) activity"/>
    <property type="evidence" value="ECO:0007669"/>
    <property type="project" value="UniProtKB-EC"/>
</dbReference>
<name>A0AAN9B8B0_9CAEN</name>
<evidence type="ECO:0000313" key="8">
    <source>
        <dbReference type="Proteomes" id="UP001374579"/>
    </source>
</evidence>
<evidence type="ECO:0000256" key="3">
    <source>
        <dbReference type="ARBA" id="ARBA00022729"/>
    </source>
</evidence>
<evidence type="ECO:0000313" key="7">
    <source>
        <dbReference type="EMBL" id="KAK7100747.1"/>
    </source>
</evidence>
<dbReference type="PROSITE" id="PS51352">
    <property type="entry name" value="THIOREDOXIN_2"/>
    <property type="match status" value="1"/>
</dbReference>
<dbReference type="EMBL" id="JBAMIC010000011">
    <property type="protein sequence ID" value="KAK7100747.1"/>
    <property type="molecule type" value="Genomic_DNA"/>
</dbReference>
<accession>A0AAN9B8B0</accession>
<dbReference type="InterPro" id="IPR036249">
    <property type="entry name" value="Thioredoxin-like_sf"/>
</dbReference>
<dbReference type="GO" id="GO:0005783">
    <property type="term" value="C:endoplasmic reticulum"/>
    <property type="evidence" value="ECO:0007669"/>
    <property type="project" value="TreeGrafter"/>
</dbReference>
<dbReference type="InterPro" id="IPR013766">
    <property type="entry name" value="Thioredoxin_domain"/>
</dbReference>
<evidence type="ECO:0000256" key="2">
    <source>
        <dbReference type="ARBA" id="ARBA00016955"/>
    </source>
</evidence>
<dbReference type="Gene3D" id="3.40.30.10">
    <property type="entry name" value="Glutaredoxin"/>
    <property type="match status" value="1"/>
</dbReference>
<evidence type="ECO:0000256" key="5">
    <source>
        <dbReference type="SAM" id="SignalP"/>
    </source>
</evidence>
<evidence type="ECO:0000256" key="4">
    <source>
        <dbReference type="ARBA" id="ARBA00033687"/>
    </source>
</evidence>